<keyword evidence="3" id="KW-0808">Transferase</keyword>
<organism evidence="10">
    <name type="scientific">hydrothermal vent metagenome</name>
    <dbReference type="NCBI Taxonomy" id="652676"/>
    <lineage>
        <taxon>unclassified sequences</taxon>
        <taxon>metagenomes</taxon>
        <taxon>ecological metagenomes</taxon>
    </lineage>
</organism>
<evidence type="ECO:0000256" key="7">
    <source>
        <dbReference type="ARBA" id="ARBA00047989"/>
    </source>
</evidence>
<comment type="catalytic activity">
    <reaction evidence="9">
        <text>S-methyl-5'-thioadenosine + phosphate = 5-(methylsulfanyl)-alpha-D-ribose 1-phosphate + adenine</text>
        <dbReference type="Rhea" id="RHEA:11852"/>
        <dbReference type="ChEBI" id="CHEBI:16708"/>
        <dbReference type="ChEBI" id="CHEBI:17509"/>
        <dbReference type="ChEBI" id="CHEBI:43474"/>
        <dbReference type="ChEBI" id="CHEBI:58533"/>
        <dbReference type="EC" id="2.4.2.28"/>
    </reaction>
    <physiologicalReaction direction="left-to-right" evidence="9">
        <dbReference type="Rhea" id="RHEA:11853"/>
    </physiologicalReaction>
</comment>
<reference evidence="10" key="1">
    <citation type="submission" date="2018-06" db="EMBL/GenBank/DDBJ databases">
        <authorList>
            <person name="Zhirakovskaya E."/>
        </authorList>
    </citation>
    <scope>NUCLEOTIDE SEQUENCE</scope>
</reference>
<evidence type="ECO:0000313" key="10">
    <source>
        <dbReference type="EMBL" id="VAW80751.1"/>
    </source>
</evidence>
<dbReference type="GO" id="GO:0017061">
    <property type="term" value="F:S-methyl-5-thioadenosine phosphorylase activity"/>
    <property type="evidence" value="ECO:0007669"/>
    <property type="project" value="UniProtKB-EC"/>
</dbReference>
<dbReference type="InterPro" id="IPR011324">
    <property type="entry name" value="Cytotoxic_necrot_fac-like_cat"/>
</dbReference>
<evidence type="ECO:0000256" key="3">
    <source>
        <dbReference type="ARBA" id="ARBA00022679"/>
    </source>
</evidence>
<evidence type="ECO:0000256" key="2">
    <source>
        <dbReference type="ARBA" id="ARBA00007353"/>
    </source>
</evidence>
<keyword evidence="5" id="KW-0378">Hydrolase</keyword>
<dbReference type="EMBL" id="UOFN01000130">
    <property type="protein sequence ID" value="VAW80751.1"/>
    <property type="molecule type" value="Genomic_DNA"/>
</dbReference>
<proteinExistence type="inferred from homology"/>
<accession>A0A3B0YN26</accession>
<dbReference type="PANTHER" id="PTHR30616:SF2">
    <property type="entry name" value="PURINE NUCLEOSIDE PHOSPHORYLASE LACC1"/>
    <property type="match status" value="1"/>
</dbReference>
<name>A0A3B0YN26_9ZZZZ</name>
<comment type="catalytic activity">
    <reaction evidence="1">
        <text>inosine + phosphate = alpha-D-ribose 1-phosphate + hypoxanthine</text>
        <dbReference type="Rhea" id="RHEA:27646"/>
        <dbReference type="ChEBI" id="CHEBI:17368"/>
        <dbReference type="ChEBI" id="CHEBI:17596"/>
        <dbReference type="ChEBI" id="CHEBI:43474"/>
        <dbReference type="ChEBI" id="CHEBI:57720"/>
        <dbReference type="EC" id="2.4.2.1"/>
    </reaction>
    <physiologicalReaction direction="left-to-right" evidence="1">
        <dbReference type="Rhea" id="RHEA:27647"/>
    </physiologicalReaction>
</comment>
<dbReference type="Pfam" id="PF02578">
    <property type="entry name" value="Cu-oxidase_4"/>
    <property type="match status" value="1"/>
</dbReference>
<comment type="catalytic activity">
    <reaction evidence="7">
        <text>adenosine + H2O + H(+) = inosine + NH4(+)</text>
        <dbReference type="Rhea" id="RHEA:24408"/>
        <dbReference type="ChEBI" id="CHEBI:15377"/>
        <dbReference type="ChEBI" id="CHEBI:15378"/>
        <dbReference type="ChEBI" id="CHEBI:16335"/>
        <dbReference type="ChEBI" id="CHEBI:17596"/>
        <dbReference type="ChEBI" id="CHEBI:28938"/>
        <dbReference type="EC" id="3.5.4.4"/>
    </reaction>
    <physiologicalReaction direction="left-to-right" evidence="7">
        <dbReference type="Rhea" id="RHEA:24409"/>
    </physiologicalReaction>
</comment>
<dbReference type="AlphaFoldDB" id="A0A3B0YN26"/>
<evidence type="ECO:0000256" key="9">
    <source>
        <dbReference type="ARBA" id="ARBA00049893"/>
    </source>
</evidence>
<gene>
    <name evidence="10" type="ORF">MNBD_GAMMA15-146</name>
</gene>
<comment type="catalytic activity">
    <reaction evidence="8">
        <text>adenosine + phosphate = alpha-D-ribose 1-phosphate + adenine</text>
        <dbReference type="Rhea" id="RHEA:27642"/>
        <dbReference type="ChEBI" id="CHEBI:16335"/>
        <dbReference type="ChEBI" id="CHEBI:16708"/>
        <dbReference type="ChEBI" id="CHEBI:43474"/>
        <dbReference type="ChEBI" id="CHEBI:57720"/>
        <dbReference type="EC" id="2.4.2.1"/>
    </reaction>
    <physiologicalReaction direction="left-to-right" evidence="8">
        <dbReference type="Rhea" id="RHEA:27643"/>
    </physiologicalReaction>
</comment>
<dbReference type="GO" id="GO:0005507">
    <property type="term" value="F:copper ion binding"/>
    <property type="evidence" value="ECO:0007669"/>
    <property type="project" value="TreeGrafter"/>
</dbReference>
<keyword evidence="4" id="KW-0479">Metal-binding</keyword>
<dbReference type="NCBIfam" id="TIGR00726">
    <property type="entry name" value="peptidoglycan editing factor PgeF"/>
    <property type="match status" value="1"/>
</dbReference>
<dbReference type="PANTHER" id="PTHR30616">
    <property type="entry name" value="UNCHARACTERIZED PROTEIN YFIH"/>
    <property type="match status" value="1"/>
</dbReference>
<sequence>MIRPDWPAPASVQAATTTRCEGISAGSWASLNLADHVGDEAQAVQENRNILYRMLGLPAEPEWMRQVHGNRVVEVRAGEKHAGSGSQIKPQEADASVARAPDRVSVVLTADCLPALFCDLAGRCVASAHAGWRGLASGVLEATVQAMRVDPGELLVWLGPAIGPQAFEVGDEVRAVFVEQHPQAAEAFVPGPRQRLLADLYQLARIRLSAIGVQAVYGGDRCTFSEADTFYSYRRDGTTGRMASLIWLR</sequence>
<evidence type="ECO:0000256" key="6">
    <source>
        <dbReference type="ARBA" id="ARBA00022833"/>
    </source>
</evidence>
<dbReference type="InterPro" id="IPR003730">
    <property type="entry name" value="Cu_polyphenol_OxRdtase"/>
</dbReference>
<comment type="similarity">
    <text evidence="2">Belongs to the purine nucleoside phosphorylase YfiH/LACC1 family.</text>
</comment>
<evidence type="ECO:0000256" key="4">
    <source>
        <dbReference type="ARBA" id="ARBA00022723"/>
    </source>
</evidence>
<dbReference type="Gene3D" id="3.60.140.10">
    <property type="entry name" value="CNF1/YfiH-like putative cysteine hydrolases"/>
    <property type="match status" value="1"/>
</dbReference>
<protein>
    <submittedName>
        <fullName evidence="10">FIG00003370: Multicopper polyphenol oxidase</fullName>
    </submittedName>
</protein>
<evidence type="ECO:0000256" key="1">
    <source>
        <dbReference type="ARBA" id="ARBA00000553"/>
    </source>
</evidence>
<keyword evidence="6" id="KW-0862">Zinc</keyword>
<evidence type="ECO:0000256" key="5">
    <source>
        <dbReference type="ARBA" id="ARBA00022801"/>
    </source>
</evidence>
<dbReference type="SUPFAM" id="SSF64438">
    <property type="entry name" value="CNF1/YfiH-like putative cysteine hydrolases"/>
    <property type="match status" value="1"/>
</dbReference>
<dbReference type="GO" id="GO:0016787">
    <property type="term" value="F:hydrolase activity"/>
    <property type="evidence" value="ECO:0007669"/>
    <property type="project" value="UniProtKB-KW"/>
</dbReference>
<dbReference type="InterPro" id="IPR038371">
    <property type="entry name" value="Cu_polyphenol_OxRdtase_sf"/>
</dbReference>
<dbReference type="CDD" id="cd16833">
    <property type="entry name" value="YfiH"/>
    <property type="match status" value="1"/>
</dbReference>
<evidence type="ECO:0000256" key="8">
    <source>
        <dbReference type="ARBA" id="ARBA00048968"/>
    </source>
</evidence>